<comment type="caution">
    <text evidence="1">The sequence shown here is derived from an EMBL/GenBank/DDBJ whole genome shotgun (WGS) entry which is preliminary data.</text>
</comment>
<protein>
    <submittedName>
        <fullName evidence="1">Uncharacterized protein</fullName>
    </submittedName>
</protein>
<reference evidence="1" key="1">
    <citation type="journal article" date="2015" name="Nature">
        <title>Complex archaea that bridge the gap between prokaryotes and eukaryotes.</title>
        <authorList>
            <person name="Spang A."/>
            <person name="Saw J.H."/>
            <person name="Jorgensen S.L."/>
            <person name="Zaremba-Niedzwiedzka K."/>
            <person name="Martijn J."/>
            <person name="Lind A.E."/>
            <person name="van Eijk R."/>
            <person name="Schleper C."/>
            <person name="Guy L."/>
            <person name="Ettema T.J."/>
        </authorList>
    </citation>
    <scope>NUCLEOTIDE SEQUENCE</scope>
</reference>
<accession>A0A0F8W8P3</accession>
<feature type="non-terminal residue" evidence="1">
    <location>
        <position position="36"/>
    </location>
</feature>
<dbReference type="EMBL" id="LAZR01066630">
    <property type="protein sequence ID" value="KKK53187.1"/>
    <property type="molecule type" value="Genomic_DNA"/>
</dbReference>
<evidence type="ECO:0000313" key="1">
    <source>
        <dbReference type="EMBL" id="KKK53187.1"/>
    </source>
</evidence>
<organism evidence="1">
    <name type="scientific">marine sediment metagenome</name>
    <dbReference type="NCBI Taxonomy" id="412755"/>
    <lineage>
        <taxon>unclassified sequences</taxon>
        <taxon>metagenomes</taxon>
        <taxon>ecological metagenomes</taxon>
    </lineage>
</organism>
<proteinExistence type="predicted"/>
<sequence length="36" mass="4140">MCKKIKHNRIDKCMKDYIELLNSLRLITSACCCGHG</sequence>
<name>A0A0F8W8P3_9ZZZZ</name>
<gene>
    <name evidence="1" type="ORF">LCGC14_3097260</name>
</gene>
<dbReference type="AlphaFoldDB" id="A0A0F8W8P3"/>